<evidence type="ECO:0000313" key="3">
    <source>
        <dbReference type="Proteomes" id="UP000265515"/>
    </source>
</evidence>
<keyword evidence="3" id="KW-1185">Reference proteome</keyword>
<dbReference type="EMBL" id="BFEA01000202">
    <property type="protein sequence ID" value="GBG74427.1"/>
    <property type="molecule type" value="Genomic_DNA"/>
</dbReference>
<protein>
    <submittedName>
        <fullName evidence="2">Uncharacterized protein</fullName>
    </submittedName>
</protein>
<feature type="compositionally biased region" description="Acidic residues" evidence="1">
    <location>
        <begin position="317"/>
        <end position="348"/>
    </location>
</feature>
<name>A0A388KWL2_CHABU</name>
<sequence length="363" mass="41189">MSFLTERALGDHMLAPRDDISTIRQVHHPRFSPDLLRLAQFFSTTGVYAAAEFRFTGHRQAIVLAEATAVRRLSAPGVSHGSTVVIFSGDISAIIPLRHTTIWTSLRERGQQLTTEWNQWLTRRGDNLVPTDDIDVGGLRTSRHEPTVVLPELLTWTRDIEHCAWTEYAELLIIQAWRTEVEGDLLGFLSGSVRPDHRQLIVQELAIPLAQLVDDLPLDIVSHCNESPVPHVFSRTLTPYLQWSACLEEQGGNNNPPSQREYVNPRRIIDLDFFQPRTASEDEGLTLEEEEEEDQLEEGDKGGEEETSEEAGSYSEYSEEESGEEEKEEEEEDQLEEEEKSEWETLGEEADRAEPQEEDPEAA</sequence>
<accession>A0A388KWL2</accession>
<dbReference type="Proteomes" id="UP000265515">
    <property type="component" value="Unassembled WGS sequence"/>
</dbReference>
<evidence type="ECO:0000256" key="1">
    <source>
        <dbReference type="SAM" id="MobiDB-lite"/>
    </source>
</evidence>
<feature type="compositionally biased region" description="Acidic residues" evidence="1">
    <location>
        <begin position="281"/>
        <end position="297"/>
    </location>
</feature>
<gene>
    <name evidence="2" type="ORF">CBR_g18839</name>
</gene>
<reference evidence="2 3" key="1">
    <citation type="journal article" date="2018" name="Cell">
        <title>The Chara Genome: Secondary Complexity and Implications for Plant Terrestrialization.</title>
        <authorList>
            <person name="Nishiyama T."/>
            <person name="Sakayama H."/>
            <person name="Vries J.D."/>
            <person name="Buschmann H."/>
            <person name="Saint-Marcoux D."/>
            <person name="Ullrich K.K."/>
            <person name="Haas F.B."/>
            <person name="Vanderstraeten L."/>
            <person name="Becker D."/>
            <person name="Lang D."/>
            <person name="Vosolsobe S."/>
            <person name="Rombauts S."/>
            <person name="Wilhelmsson P.K.I."/>
            <person name="Janitza P."/>
            <person name="Kern R."/>
            <person name="Heyl A."/>
            <person name="Rumpler F."/>
            <person name="Villalobos L.I.A.C."/>
            <person name="Clay J.M."/>
            <person name="Skokan R."/>
            <person name="Toyoda A."/>
            <person name="Suzuki Y."/>
            <person name="Kagoshima H."/>
            <person name="Schijlen E."/>
            <person name="Tajeshwar N."/>
            <person name="Catarino B."/>
            <person name="Hetherington A.J."/>
            <person name="Saltykova A."/>
            <person name="Bonnot C."/>
            <person name="Breuninger H."/>
            <person name="Symeonidi A."/>
            <person name="Radhakrishnan G.V."/>
            <person name="Van Nieuwerburgh F."/>
            <person name="Deforce D."/>
            <person name="Chang C."/>
            <person name="Karol K.G."/>
            <person name="Hedrich R."/>
            <person name="Ulvskov P."/>
            <person name="Glockner G."/>
            <person name="Delwiche C.F."/>
            <person name="Petrasek J."/>
            <person name="Van de Peer Y."/>
            <person name="Friml J."/>
            <person name="Beilby M."/>
            <person name="Dolan L."/>
            <person name="Kohara Y."/>
            <person name="Sugano S."/>
            <person name="Fujiyama A."/>
            <person name="Delaux P.-M."/>
            <person name="Quint M."/>
            <person name="TheiBen G."/>
            <person name="Hagemann M."/>
            <person name="Harholt J."/>
            <person name="Dunand C."/>
            <person name="Zachgo S."/>
            <person name="Langdale J."/>
            <person name="Maumus F."/>
            <person name="Straeten D.V.D."/>
            <person name="Gould S.B."/>
            <person name="Rensing S.A."/>
        </authorList>
    </citation>
    <scope>NUCLEOTIDE SEQUENCE [LARGE SCALE GENOMIC DNA]</scope>
    <source>
        <strain evidence="2 3">S276</strain>
    </source>
</reference>
<proteinExistence type="predicted"/>
<organism evidence="2 3">
    <name type="scientific">Chara braunii</name>
    <name type="common">Braun's stonewort</name>
    <dbReference type="NCBI Taxonomy" id="69332"/>
    <lineage>
        <taxon>Eukaryota</taxon>
        <taxon>Viridiplantae</taxon>
        <taxon>Streptophyta</taxon>
        <taxon>Charophyceae</taxon>
        <taxon>Charales</taxon>
        <taxon>Characeae</taxon>
        <taxon>Chara</taxon>
    </lineage>
</organism>
<dbReference type="Gramene" id="GBG74427">
    <property type="protein sequence ID" value="GBG74427"/>
    <property type="gene ID" value="CBR_g18839"/>
</dbReference>
<feature type="region of interest" description="Disordered" evidence="1">
    <location>
        <begin position="273"/>
        <end position="363"/>
    </location>
</feature>
<evidence type="ECO:0000313" key="2">
    <source>
        <dbReference type="EMBL" id="GBG74427.1"/>
    </source>
</evidence>
<dbReference type="AlphaFoldDB" id="A0A388KWL2"/>
<comment type="caution">
    <text evidence="2">The sequence shown here is derived from an EMBL/GenBank/DDBJ whole genome shotgun (WGS) entry which is preliminary data.</text>
</comment>